<dbReference type="EMBL" id="CAXITT010000044">
    <property type="protein sequence ID" value="CAL1529181.1"/>
    <property type="molecule type" value="Genomic_DNA"/>
</dbReference>
<sequence length="450" mass="51960">MLGFDGVSRYQFLRAMPRTYRYLIDGLNSFDMTMHTQVGKDTFENFLCLFTGEPIAETTTWWDFARYTDAFDLVWRSFENAGYRTLYTEDQPSGGAFHYQKKGFMSAPASYYSRPITMAIQNDPEIWRAGKHCVGNKPELIHHMDYVKRFFDTFPDSPLFAFAFLSKLTHDDMTDLKMADEHLLNVYREFFRLGHLNRSLLITYSDHGPRVGRIRSSFNGMVESRTPYAIFTFPKWFLEKYPDAARNLRTNTRRLTTHFETHATLQDLMYFESGGEIPIKPSKHGVSLFREIPKNRTCQDVPIPREFCLCNQRTIKAIDVNSSISKNLADQVMAAISRKINKTHCSDLKIDKILQVLNIDLTEVLSKESKSKMLFKVRLQTVPGKGIFEAMVFVASGKFESFAKTGNLGSVDIGDVIERLNMYRGQAECVHDADQRLFCYCKAPFEKDKE</sequence>
<dbReference type="CDD" id="cd16021">
    <property type="entry name" value="ALP_like"/>
    <property type="match status" value="1"/>
</dbReference>
<name>A0AAV2HAB2_LYMST</name>
<dbReference type="GO" id="GO:0005615">
    <property type="term" value="C:extracellular space"/>
    <property type="evidence" value="ECO:0007669"/>
    <property type="project" value="TreeGrafter"/>
</dbReference>
<dbReference type="FunFam" id="3.40.720.10:FF:000017">
    <property type="entry name" value="Predicted protein"/>
    <property type="match status" value="1"/>
</dbReference>
<protein>
    <recommendedName>
        <fullName evidence="3">Sulfatase N-terminal domain-containing protein</fullName>
    </recommendedName>
</protein>
<reference evidence="1 2" key="1">
    <citation type="submission" date="2024-04" db="EMBL/GenBank/DDBJ databases">
        <authorList>
            <consortium name="Genoscope - CEA"/>
            <person name="William W."/>
        </authorList>
    </citation>
    <scope>NUCLEOTIDE SEQUENCE [LARGE SCALE GENOMIC DNA]</scope>
</reference>
<evidence type="ECO:0000313" key="1">
    <source>
        <dbReference type="EMBL" id="CAL1529181.1"/>
    </source>
</evidence>
<comment type="caution">
    <text evidence="1">The sequence shown here is derived from an EMBL/GenBank/DDBJ whole genome shotgun (WGS) entry which is preliminary data.</text>
</comment>
<dbReference type="PANTHER" id="PTHR10974:SF1">
    <property type="entry name" value="FI08016P-RELATED"/>
    <property type="match status" value="1"/>
</dbReference>
<dbReference type="Proteomes" id="UP001497497">
    <property type="component" value="Unassembled WGS sequence"/>
</dbReference>
<dbReference type="InterPro" id="IPR004245">
    <property type="entry name" value="DUF229"/>
</dbReference>
<organism evidence="1 2">
    <name type="scientific">Lymnaea stagnalis</name>
    <name type="common">Great pond snail</name>
    <name type="synonym">Helix stagnalis</name>
    <dbReference type="NCBI Taxonomy" id="6523"/>
    <lineage>
        <taxon>Eukaryota</taxon>
        <taxon>Metazoa</taxon>
        <taxon>Spiralia</taxon>
        <taxon>Lophotrochozoa</taxon>
        <taxon>Mollusca</taxon>
        <taxon>Gastropoda</taxon>
        <taxon>Heterobranchia</taxon>
        <taxon>Euthyneura</taxon>
        <taxon>Panpulmonata</taxon>
        <taxon>Hygrophila</taxon>
        <taxon>Lymnaeoidea</taxon>
        <taxon>Lymnaeidae</taxon>
        <taxon>Lymnaea</taxon>
    </lineage>
</organism>
<accession>A0AAV2HAB2</accession>
<dbReference type="Gene3D" id="3.40.720.10">
    <property type="entry name" value="Alkaline Phosphatase, subunit A"/>
    <property type="match status" value="1"/>
</dbReference>
<keyword evidence="2" id="KW-1185">Reference proteome</keyword>
<dbReference type="Pfam" id="PF02995">
    <property type="entry name" value="DUF229"/>
    <property type="match status" value="1"/>
</dbReference>
<evidence type="ECO:0008006" key="3">
    <source>
        <dbReference type="Google" id="ProtNLM"/>
    </source>
</evidence>
<proteinExistence type="predicted"/>
<evidence type="ECO:0000313" key="2">
    <source>
        <dbReference type="Proteomes" id="UP001497497"/>
    </source>
</evidence>
<dbReference type="SUPFAM" id="SSF53649">
    <property type="entry name" value="Alkaline phosphatase-like"/>
    <property type="match status" value="1"/>
</dbReference>
<dbReference type="AlphaFoldDB" id="A0AAV2HAB2"/>
<gene>
    <name evidence="1" type="ORF">GSLYS_00003336001</name>
</gene>
<dbReference type="InterPro" id="IPR017850">
    <property type="entry name" value="Alkaline_phosphatase_core_sf"/>
</dbReference>
<dbReference type="PANTHER" id="PTHR10974">
    <property type="entry name" value="FI08016P-RELATED"/>
    <property type="match status" value="1"/>
</dbReference>